<feature type="compositionally biased region" description="Low complexity" evidence="1">
    <location>
        <begin position="175"/>
        <end position="186"/>
    </location>
</feature>
<organism evidence="2 3">
    <name type="scientific">Streptomyces boetiae</name>
    <dbReference type="NCBI Taxonomy" id="3075541"/>
    <lineage>
        <taxon>Bacteria</taxon>
        <taxon>Bacillati</taxon>
        <taxon>Actinomycetota</taxon>
        <taxon>Actinomycetes</taxon>
        <taxon>Kitasatosporales</taxon>
        <taxon>Streptomycetaceae</taxon>
        <taxon>Streptomyces</taxon>
    </lineage>
</organism>
<dbReference type="InterPro" id="IPR019660">
    <property type="entry name" value="Put_sensory_transdc_reg_YbjN"/>
</dbReference>
<feature type="region of interest" description="Disordered" evidence="1">
    <location>
        <begin position="167"/>
        <end position="193"/>
    </location>
</feature>
<dbReference type="Pfam" id="PF10722">
    <property type="entry name" value="YbjN"/>
    <property type="match status" value="1"/>
</dbReference>
<evidence type="ECO:0000313" key="2">
    <source>
        <dbReference type="EMBL" id="MDT0309751.1"/>
    </source>
</evidence>
<protein>
    <submittedName>
        <fullName evidence="2">YbjN domain-containing protein</fullName>
    </submittedName>
</protein>
<evidence type="ECO:0000256" key="1">
    <source>
        <dbReference type="SAM" id="MobiDB-lite"/>
    </source>
</evidence>
<accession>A0ABU2LDW3</accession>
<dbReference type="EMBL" id="JAVREN010000045">
    <property type="protein sequence ID" value="MDT0309751.1"/>
    <property type="molecule type" value="Genomic_DNA"/>
</dbReference>
<reference evidence="3" key="1">
    <citation type="submission" date="2023-07" db="EMBL/GenBank/DDBJ databases">
        <title>30 novel species of actinomycetes from the DSMZ collection.</title>
        <authorList>
            <person name="Nouioui I."/>
        </authorList>
    </citation>
    <scope>NUCLEOTIDE SEQUENCE [LARGE SCALE GENOMIC DNA]</scope>
    <source>
        <strain evidence="3">DSM 44917</strain>
    </source>
</reference>
<proteinExistence type="predicted"/>
<evidence type="ECO:0000313" key="3">
    <source>
        <dbReference type="Proteomes" id="UP001183388"/>
    </source>
</evidence>
<gene>
    <name evidence="2" type="ORF">RM780_22740</name>
</gene>
<comment type="caution">
    <text evidence="2">The sequence shown here is derived from an EMBL/GenBank/DDBJ whole genome shotgun (WGS) entry which is preliminary data.</text>
</comment>
<feature type="region of interest" description="Disordered" evidence="1">
    <location>
        <begin position="1"/>
        <end position="31"/>
    </location>
</feature>
<name>A0ABU2LDW3_9ACTN</name>
<dbReference type="RefSeq" id="WP_311632712.1">
    <property type="nucleotide sequence ID" value="NZ_JAVREN010000045.1"/>
</dbReference>
<sequence length="193" mass="20947">MSVDPSAIPNFGGKPQEKPGEPQQAAGGRRTNAVSMPYADLVKLLLTQMNIKFAEDPQGNLLARWARYRMFFLLTGEERQRTLTLRAVYERAHGVDDKAGLLLLTDEWNHSRPWPKAYTHTSDDGTVRVVGDATLPLSAGVGFEHLVASIAGWIRAAGELDAWLAERLPDEPEGETPAAEAAGAGEDAPEESA</sequence>
<dbReference type="Proteomes" id="UP001183388">
    <property type="component" value="Unassembled WGS sequence"/>
</dbReference>
<keyword evidence="3" id="KW-1185">Reference proteome</keyword>